<dbReference type="Gene3D" id="1.20.1220.20">
    <property type="entry name" value="Uncharcterised protein PF01724"/>
    <property type="match status" value="1"/>
</dbReference>
<dbReference type="EMBL" id="JAJHPV010000013">
    <property type="protein sequence ID" value="MCC6071478.1"/>
    <property type="molecule type" value="Genomic_DNA"/>
</dbReference>
<dbReference type="Pfam" id="PF01724">
    <property type="entry name" value="DUF29"/>
    <property type="match status" value="1"/>
</dbReference>
<gene>
    <name evidence="2" type="ORF">LMJ30_10960</name>
</gene>
<dbReference type="InterPro" id="IPR002636">
    <property type="entry name" value="DUF29"/>
</dbReference>
<keyword evidence="3" id="KW-1185">Reference proteome</keyword>
<dbReference type="Proteomes" id="UP001198701">
    <property type="component" value="Unassembled WGS sequence"/>
</dbReference>
<evidence type="ECO:0000313" key="3">
    <source>
        <dbReference type="Proteomes" id="UP001198701"/>
    </source>
</evidence>
<reference evidence="2 3" key="1">
    <citation type="submission" date="2021-11" db="EMBL/GenBank/DDBJ databases">
        <authorList>
            <person name="Huq M.A."/>
        </authorList>
    </citation>
    <scope>NUCLEOTIDE SEQUENCE [LARGE SCALE GENOMIC DNA]</scope>
    <source>
        <strain evidence="2 3">MAHUQ-52</strain>
    </source>
</reference>
<name>A0ABS8IUD8_9BURK</name>
<accession>A0ABS8IUD8</accession>
<dbReference type="RefSeq" id="WP_229432389.1">
    <property type="nucleotide sequence ID" value="NZ_JAJHPV010000013.1"/>
</dbReference>
<proteinExistence type="predicted"/>
<feature type="region of interest" description="Disordered" evidence="1">
    <location>
        <begin position="1"/>
        <end position="22"/>
    </location>
</feature>
<organism evidence="2 3">
    <name type="scientific">Massilia agrisoli</name>
    <dbReference type="NCBI Taxonomy" id="2892444"/>
    <lineage>
        <taxon>Bacteria</taxon>
        <taxon>Pseudomonadati</taxon>
        <taxon>Pseudomonadota</taxon>
        <taxon>Betaproteobacteria</taxon>
        <taxon>Burkholderiales</taxon>
        <taxon>Oxalobacteraceae</taxon>
        <taxon>Telluria group</taxon>
        <taxon>Massilia</taxon>
    </lineage>
</organism>
<comment type="caution">
    <text evidence="2">The sequence shown here is derived from an EMBL/GenBank/DDBJ whole genome shotgun (WGS) entry which is preliminary data.</text>
</comment>
<dbReference type="PANTHER" id="PTHR34235">
    <property type="entry name" value="SLR1203 PROTEIN-RELATED"/>
    <property type="match status" value="1"/>
</dbReference>
<sequence length="159" mass="18159">MNQLIDSESLGPAQRPPDEPPYEEDFVLWAERQTCLLRHGRRDELDREHLIVELQEMAGSQRRGLRSRLIVLLIHLLKCQHQPQRKSSTWIATLSEQRSQIGLQLEDSPSLAAHVMSYADKAYPSAVTRASLETGLDESSFPPANPYTRDELLDLKFIP</sequence>
<protein>
    <submittedName>
        <fullName evidence="2">DUF29 domain-containing protein</fullName>
    </submittedName>
</protein>
<evidence type="ECO:0000313" key="2">
    <source>
        <dbReference type="EMBL" id="MCC6071478.1"/>
    </source>
</evidence>
<evidence type="ECO:0000256" key="1">
    <source>
        <dbReference type="SAM" id="MobiDB-lite"/>
    </source>
</evidence>